<dbReference type="Proteomes" id="UP001558652">
    <property type="component" value="Unassembled WGS sequence"/>
</dbReference>
<dbReference type="CDD" id="cd16120">
    <property type="entry name" value="UBX_UBXN3B"/>
    <property type="match status" value="1"/>
</dbReference>
<dbReference type="PANTHER" id="PTHR23322:SF1">
    <property type="entry name" value="FAS-ASSOCIATED FACTOR 2"/>
    <property type="match status" value="1"/>
</dbReference>
<protein>
    <recommendedName>
        <fullName evidence="3">UBX domain-containing protein</fullName>
    </recommendedName>
</protein>
<evidence type="ECO:0000313" key="4">
    <source>
        <dbReference type="EMBL" id="KAL1123568.1"/>
    </source>
</evidence>
<evidence type="ECO:0000256" key="1">
    <source>
        <dbReference type="ARBA" id="ARBA00023054"/>
    </source>
</evidence>
<dbReference type="Gene3D" id="1.10.8.10">
    <property type="entry name" value="DNA helicase RuvA subunit, C-terminal domain"/>
    <property type="match status" value="1"/>
</dbReference>
<keyword evidence="1 2" id="KW-0175">Coiled coil</keyword>
<gene>
    <name evidence="4" type="ORF">AAG570_002644</name>
</gene>
<dbReference type="InterPro" id="IPR001012">
    <property type="entry name" value="UBX_dom"/>
</dbReference>
<dbReference type="InterPro" id="IPR029071">
    <property type="entry name" value="Ubiquitin-like_domsf"/>
</dbReference>
<dbReference type="InterPro" id="IPR049483">
    <property type="entry name" value="FAF1_2-like_UAS"/>
</dbReference>
<dbReference type="Gene3D" id="3.10.20.90">
    <property type="entry name" value="Phosphatidylinositol 3-kinase Catalytic Subunit, Chain A, domain 1"/>
    <property type="match status" value="1"/>
</dbReference>
<evidence type="ECO:0000259" key="3">
    <source>
        <dbReference type="PROSITE" id="PS50033"/>
    </source>
</evidence>
<proteinExistence type="predicted"/>
<dbReference type="InterPro" id="IPR050730">
    <property type="entry name" value="UBX_domain-protein"/>
</dbReference>
<organism evidence="4 5">
    <name type="scientific">Ranatra chinensis</name>
    <dbReference type="NCBI Taxonomy" id="642074"/>
    <lineage>
        <taxon>Eukaryota</taxon>
        <taxon>Metazoa</taxon>
        <taxon>Ecdysozoa</taxon>
        <taxon>Arthropoda</taxon>
        <taxon>Hexapoda</taxon>
        <taxon>Insecta</taxon>
        <taxon>Pterygota</taxon>
        <taxon>Neoptera</taxon>
        <taxon>Paraneoptera</taxon>
        <taxon>Hemiptera</taxon>
        <taxon>Heteroptera</taxon>
        <taxon>Panheteroptera</taxon>
        <taxon>Nepomorpha</taxon>
        <taxon>Nepidae</taxon>
        <taxon>Ranatrinae</taxon>
        <taxon>Ranatra</taxon>
    </lineage>
</organism>
<dbReference type="InterPro" id="IPR036249">
    <property type="entry name" value="Thioredoxin-like_sf"/>
</dbReference>
<dbReference type="SUPFAM" id="SSF52833">
    <property type="entry name" value="Thioredoxin-like"/>
    <property type="match status" value="1"/>
</dbReference>
<feature type="domain" description="UBX" evidence="3">
    <location>
        <begin position="325"/>
        <end position="403"/>
    </location>
</feature>
<accession>A0ABD0YQW6</accession>
<dbReference type="SMART" id="SM00594">
    <property type="entry name" value="UAS"/>
    <property type="match status" value="1"/>
</dbReference>
<keyword evidence="5" id="KW-1185">Reference proteome</keyword>
<evidence type="ECO:0000313" key="5">
    <source>
        <dbReference type="Proteomes" id="UP001558652"/>
    </source>
</evidence>
<dbReference type="AlphaFoldDB" id="A0ABD0YQW6"/>
<dbReference type="Pfam" id="PF21021">
    <property type="entry name" value="FAF1"/>
    <property type="match status" value="1"/>
</dbReference>
<dbReference type="Pfam" id="PF00789">
    <property type="entry name" value="UBX"/>
    <property type="match status" value="1"/>
</dbReference>
<feature type="coiled-coil region" evidence="2">
    <location>
        <begin position="263"/>
        <end position="309"/>
    </location>
</feature>
<sequence>MLERHDWDLEVAVQEQLNMNEGRPSVYALTDQSATSPPPTVVVSDSLVQHVFFSPPSAWGGKFGYLVSFVFQFCYNTFTSVLKFAYSLIWNDTRRKVTDPVGDVLRFVQHFNVTYGTEHPVMYQGSYGQALNDSKRELRFLLIYLHKDANQDADNFCRECLTNREVINYINCHMLFWACNVSSEEGARVSSTLRASTFPFMAVIVLRESRMTLVGRLEGPVNSAELLTRLRAVVIANEACLDTARSERIERNLTQTIRREQDAAYLESLRADQEKERRRCEEEEKRKREETLQRELMLQEQLKKEAIQKAKIDLASDIPVEPEQTDPEALRIVFKMPSGERIERRFLKSNTLKDVFNFVFCHPSSPDSFEIVTNFPKRVLQCSSEAGRTLTDAGLGRSEVLFVYDLDA</sequence>
<dbReference type="EMBL" id="JBFDAA010000012">
    <property type="protein sequence ID" value="KAL1123568.1"/>
    <property type="molecule type" value="Genomic_DNA"/>
</dbReference>
<dbReference type="SMART" id="SM00166">
    <property type="entry name" value="UBX"/>
    <property type="match status" value="1"/>
</dbReference>
<name>A0ABD0YQW6_9HEMI</name>
<dbReference type="Gene3D" id="3.40.30.10">
    <property type="entry name" value="Glutaredoxin"/>
    <property type="match status" value="1"/>
</dbReference>
<dbReference type="PANTHER" id="PTHR23322">
    <property type="entry name" value="FAS-ASSOCIATED PROTEIN"/>
    <property type="match status" value="1"/>
</dbReference>
<dbReference type="InterPro" id="IPR006577">
    <property type="entry name" value="UAS"/>
</dbReference>
<evidence type="ECO:0000256" key="2">
    <source>
        <dbReference type="SAM" id="Coils"/>
    </source>
</evidence>
<reference evidence="4 5" key="1">
    <citation type="submission" date="2024-07" db="EMBL/GenBank/DDBJ databases">
        <title>Chromosome-level genome assembly of the water stick insect Ranatra chinensis (Heteroptera: Nepidae).</title>
        <authorList>
            <person name="Liu X."/>
        </authorList>
    </citation>
    <scope>NUCLEOTIDE SEQUENCE [LARGE SCALE GENOMIC DNA]</scope>
    <source>
        <strain evidence="4">Cailab_2021Rc</strain>
        <tissue evidence="4">Muscle</tissue>
    </source>
</reference>
<dbReference type="PROSITE" id="PS50033">
    <property type="entry name" value="UBX"/>
    <property type="match status" value="1"/>
</dbReference>
<dbReference type="SUPFAM" id="SSF54236">
    <property type="entry name" value="Ubiquitin-like"/>
    <property type="match status" value="1"/>
</dbReference>
<comment type="caution">
    <text evidence="4">The sequence shown here is derived from an EMBL/GenBank/DDBJ whole genome shotgun (WGS) entry which is preliminary data.</text>
</comment>